<dbReference type="EMBL" id="ACCL02000004">
    <property type="protein sequence ID" value="EET61924.1"/>
    <property type="molecule type" value="Genomic_DNA"/>
</dbReference>
<proteinExistence type="predicted"/>
<keyword evidence="2" id="KW-1185">Reference proteome</keyword>
<reference evidence="1" key="1">
    <citation type="submission" date="2009-07" db="EMBL/GenBank/DDBJ databases">
        <authorList>
            <person name="Weinstock G."/>
            <person name="Sodergren E."/>
            <person name="Clifton S."/>
            <person name="Fulton L."/>
            <person name="Fulton B."/>
            <person name="Courtney L."/>
            <person name="Fronick C."/>
            <person name="Harrison M."/>
            <person name="Strong C."/>
            <person name="Farmer C."/>
            <person name="Delahaunty K."/>
            <person name="Markovic C."/>
            <person name="Hall O."/>
            <person name="Minx P."/>
            <person name="Tomlinson C."/>
            <person name="Mitreva M."/>
            <person name="Nelson J."/>
            <person name="Hou S."/>
            <person name="Wollam A."/>
            <person name="Pepin K.H."/>
            <person name="Johnson M."/>
            <person name="Bhonagiri V."/>
            <person name="Nash W.E."/>
            <person name="Warren W."/>
            <person name="Chinwalla A."/>
            <person name="Mardis E.R."/>
            <person name="Wilson R.K."/>
        </authorList>
    </citation>
    <scope>NUCLEOTIDE SEQUENCE [LARGE SCALE GENOMIC DNA]</scope>
    <source>
        <strain evidence="1">DSM 14469</strain>
    </source>
</reference>
<name>C6LBX1_9FIRM</name>
<gene>
    <name evidence="1" type="ORF">BRYFOR_06116</name>
</gene>
<accession>C6LBX1</accession>
<evidence type="ECO:0000313" key="1">
    <source>
        <dbReference type="EMBL" id="EET61924.1"/>
    </source>
</evidence>
<organism evidence="1 2">
    <name type="scientific">Marvinbryantia formatexigens DSM 14469</name>
    <dbReference type="NCBI Taxonomy" id="478749"/>
    <lineage>
        <taxon>Bacteria</taxon>
        <taxon>Bacillati</taxon>
        <taxon>Bacillota</taxon>
        <taxon>Clostridia</taxon>
        <taxon>Lachnospirales</taxon>
        <taxon>Lachnospiraceae</taxon>
        <taxon>Marvinbryantia</taxon>
    </lineage>
</organism>
<comment type="caution">
    <text evidence="1">The sequence shown here is derived from an EMBL/GenBank/DDBJ whole genome shotgun (WGS) entry which is preliminary data.</text>
</comment>
<evidence type="ECO:0000313" key="2">
    <source>
        <dbReference type="Proteomes" id="UP000005561"/>
    </source>
</evidence>
<dbReference type="AlphaFoldDB" id="C6LBX1"/>
<sequence>MMPGGCNAARKALEKYVCVDGFAVHAFCCHVYNKSIRDVFGAHGIFCEKIFFGENGKAGRVFKNQVKRIEYGGVQQLAN</sequence>
<protein>
    <submittedName>
        <fullName evidence="1">Uncharacterized protein</fullName>
    </submittedName>
</protein>
<dbReference type="Proteomes" id="UP000005561">
    <property type="component" value="Unassembled WGS sequence"/>
</dbReference>